<gene>
    <name evidence="7" type="ORF">U473_00845</name>
</gene>
<keyword evidence="3" id="KW-0285">Flavoprotein</keyword>
<sequence length="468" mass="51363">MENRVIEKIKRLIPDPKRVMTDISDLYSYSYDGSFGTYLPDIVVQPKSKDEIVRLVQLANQEKLPIYPRGQSTGLSGGSLPVKGGLVLDLSKMNQTLIIDPDNLVAIVSPGVLTADIHKVAEQYGLMYPPDPSSSHVSTIGGNLAENSGGPKGLKYGVTKDYVIGLEVVTPEGKVIRTGGKTVKNVTGYDLTKLIVGSEGTLGIITEAILRLIPKPPATETAMVIFNDIVDSGRAISKILTSGILPSKLELMDQASIQAVEDYEPVGLPRDAEAILLIEVDGHPLAMKDEIEKVKEICSQLGAREVKIATTKEEREELWRARKLVSPAIVKIKPTKISEDATVPRSKIPEMFKRLKEIKEKYQIHLVIFGHAGDGNLHPNIIANKLDKEEMKRVEKAVEEIFRATIELGGTLSGEHGIGIMKAPFMKMELGEEGLEMMKRIKKAWDPNNILNPGKIFPEPGQKLVLSE</sequence>
<dbReference type="SUPFAM" id="SSF56176">
    <property type="entry name" value="FAD-binding/transporter-associated domain-like"/>
    <property type="match status" value="1"/>
</dbReference>
<organism evidence="7 8">
    <name type="scientific">Tepidibacillus decaturensis</name>
    <dbReference type="NCBI Taxonomy" id="1413211"/>
    <lineage>
        <taxon>Bacteria</taxon>
        <taxon>Bacillati</taxon>
        <taxon>Bacillota</taxon>
        <taxon>Bacilli</taxon>
        <taxon>Bacillales</taxon>
        <taxon>Bacillaceae</taxon>
        <taxon>Tepidibacillus</taxon>
    </lineage>
</organism>
<dbReference type="RefSeq" id="WP_068722498.1">
    <property type="nucleotide sequence ID" value="NZ_LSKU01000001.1"/>
</dbReference>
<proteinExistence type="inferred from homology"/>
<dbReference type="AlphaFoldDB" id="A0A135L1A4"/>
<dbReference type="GO" id="GO:0016491">
    <property type="term" value="F:oxidoreductase activity"/>
    <property type="evidence" value="ECO:0007669"/>
    <property type="project" value="UniProtKB-KW"/>
</dbReference>
<dbReference type="InterPro" id="IPR036318">
    <property type="entry name" value="FAD-bd_PCMH-like_sf"/>
</dbReference>
<dbReference type="InterPro" id="IPR006094">
    <property type="entry name" value="Oxid_FAD_bind_N"/>
</dbReference>
<reference evidence="7 8" key="1">
    <citation type="submission" date="2016-02" db="EMBL/GenBank/DDBJ databases">
        <title>Draft Genome for Tepidibacillus decaturensis nov. sp. Strain Z9, an Anaerobic, Moderately Thermophilic and Heterotrophic Bacterium from Deep Subsurface of the Illinois Basin, USA.</title>
        <authorList>
            <person name="Dong Y."/>
            <person name="Chang J.Y."/>
            <person name="Sanford R."/>
            <person name="Fouke B.W."/>
        </authorList>
    </citation>
    <scope>NUCLEOTIDE SEQUENCE [LARGE SCALE GENOMIC DNA]</scope>
    <source>
        <strain evidence="7 8">Z9</strain>
    </source>
</reference>
<dbReference type="FunFam" id="1.10.45.10:FF:000001">
    <property type="entry name" value="D-lactate dehydrogenase mitochondrial"/>
    <property type="match status" value="1"/>
</dbReference>
<evidence type="ECO:0000259" key="6">
    <source>
        <dbReference type="PROSITE" id="PS51387"/>
    </source>
</evidence>
<evidence type="ECO:0000256" key="5">
    <source>
        <dbReference type="ARBA" id="ARBA00023002"/>
    </source>
</evidence>
<accession>A0A135L1A4</accession>
<dbReference type="SUPFAM" id="SSF55103">
    <property type="entry name" value="FAD-linked oxidases, C-terminal domain"/>
    <property type="match status" value="1"/>
</dbReference>
<evidence type="ECO:0000256" key="4">
    <source>
        <dbReference type="ARBA" id="ARBA00022827"/>
    </source>
</evidence>
<keyword evidence="8" id="KW-1185">Reference proteome</keyword>
<dbReference type="Pfam" id="PF02913">
    <property type="entry name" value="FAD-oxidase_C"/>
    <property type="match status" value="1"/>
</dbReference>
<evidence type="ECO:0000256" key="2">
    <source>
        <dbReference type="ARBA" id="ARBA00008000"/>
    </source>
</evidence>
<keyword evidence="5" id="KW-0560">Oxidoreductase</keyword>
<dbReference type="Proteomes" id="UP000070352">
    <property type="component" value="Unassembled WGS sequence"/>
</dbReference>
<feature type="domain" description="FAD-binding PCMH-type" evidence="6">
    <location>
        <begin position="36"/>
        <end position="215"/>
    </location>
</feature>
<evidence type="ECO:0000256" key="1">
    <source>
        <dbReference type="ARBA" id="ARBA00001974"/>
    </source>
</evidence>
<dbReference type="PANTHER" id="PTHR42934">
    <property type="entry name" value="GLYCOLATE OXIDASE SUBUNIT GLCD"/>
    <property type="match status" value="1"/>
</dbReference>
<dbReference type="InterPro" id="IPR016171">
    <property type="entry name" value="Vanillyl_alc_oxidase_C-sub2"/>
</dbReference>
<dbReference type="STRING" id="1413211.U473_00845"/>
<evidence type="ECO:0000313" key="8">
    <source>
        <dbReference type="Proteomes" id="UP000070352"/>
    </source>
</evidence>
<comment type="similarity">
    <text evidence="2">Belongs to the FAD-binding oxidoreductase/transferase type 4 family.</text>
</comment>
<name>A0A135L1A4_9BACI</name>
<keyword evidence="4" id="KW-0274">FAD</keyword>
<dbReference type="InterPro" id="IPR004113">
    <property type="entry name" value="FAD-bd_oxidored_4_C"/>
</dbReference>
<comment type="cofactor">
    <cofactor evidence="1">
        <name>FAD</name>
        <dbReference type="ChEBI" id="CHEBI:57692"/>
    </cofactor>
</comment>
<protein>
    <submittedName>
        <fullName evidence="7">Glycolate oxidase subunit GlcD</fullName>
    </submittedName>
</protein>
<dbReference type="InterPro" id="IPR016164">
    <property type="entry name" value="FAD-linked_Oxase-like_C"/>
</dbReference>
<dbReference type="InterPro" id="IPR016166">
    <property type="entry name" value="FAD-bd_PCMH"/>
</dbReference>
<comment type="caution">
    <text evidence="7">The sequence shown here is derived from an EMBL/GenBank/DDBJ whole genome shotgun (WGS) entry which is preliminary data.</text>
</comment>
<evidence type="ECO:0000256" key="3">
    <source>
        <dbReference type="ARBA" id="ARBA00022630"/>
    </source>
</evidence>
<evidence type="ECO:0000313" key="7">
    <source>
        <dbReference type="EMBL" id="KXG42752.1"/>
    </source>
</evidence>
<dbReference type="InterPro" id="IPR051914">
    <property type="entry name" value="FAD-linked_OxidoTrans_Type4"/>
</dbReference>
<dbReference type="OrthoDB" id="9767256at2"/>
<dbReference type="FunFam" id="3.30.70.2740:FF:000001">
    <property type="entry name" value="D-lactate dehydrogenase mitochondrial"/>
    <property type="match status" value="1"/>
</dbReference>
<dbReference type="Gene3D" id="1.10.45.10">
    <property type="entry name" value="Vanillyl-alcohol Oxidase, Chain A, domain 4"/>
    <property type="match status" value="1"/>
</dbReference>
<dbReference type="Gene3D" id="3.30.465.10">
    <property type="match status" value="1"/>
</dbReference>
<dbReference type="Pfam" id="PF01565">
    <property type="entry name" value="FAD_binding_4"/>
    <property type="match status" value="1"/>
</dbReference>
<dbReference type="Gene3D" id="3.30.70.2740">
    <property type="match status" value="1"/>
</dbReference>
<dbReference type="GO" id="GO:0071949">
    <property type="term" value="F:FAD binding"/>
    <property type="evidence" value="ECO:0007669"/>
    <property type="project" value="InterPro"/>
</dbReference>
<dbReference type="EMBL" id="LSKU01000001">
    <property type="protein sequence ID" value="KXG42752.1"/>
    <property type="molecule type" value="Genomic_DNA"/>
</dbReference>
<dbReference type="PANTHER" id="PTHR42934:SF2">
    <property type="entry name" value="GLYCOLATE OXIDASE SUBUNIT GLCD"/>
    <property type="match status" value="1"/>
</dbReference>
<dbReference type="InterPro" id="IPR016169">
    <property type="entry name" value="FAD-bd_PCMH_sub2"/>
</dbReference>
<dbReference type="PROSITE" id="PS51387">
    <property type="entry name" value="FAD_PCMH"/>
    <property type="match status" value="1"/>
</dbReference>